<sequence length="250" mass="28186">MPLLFQTIYICSDGDNNAKCSTRDELITALENKFKWQLEYTSPNDDHRVRKDHFYVYTIEDTDYGVSIDIFNVDSGDAGIHAAPQFTEWSDDSRMPKAEKVQTCNDTREIVNNHYSSVVLPIGVLVVSVVAVTMLLLFQTTRVVTVMLPIGVLVASVVTVTRLLSFQYAKDEVKQTKYEVKTTEFRSDPIYKAPTQAEGENAKSAKQSRREHRASMAVAAKENADRRGQDIPDEEAPPSKRKRSEQSAMV</sequence>
<evidence type="ECO:0000313" key="4">
    <source>
        <dbReference type="Proteomes" id="UP000774804"/>
    </source>
</evidence>
<name>A0A8T1CRJ5_9STRA</name>
<dbReference type="VEuPathDB" id="FungiDB:PC110_g9144"/>
<reference evidence="3" key="1">
    <citation type="submission" date="2018-10" db="EMBL/GenBank/DDBJ databases">
        <title>Effector identification in a new, highly contiguous assembly of the strawberry crown rot pathogen Phytophthora cactorum.</title>
        <authorList>
            <person name="Armitage A.D."/>
            <person name="Nellist C.F."/>
            <person name="Bates H."/>
            <person name="Vickerstaff R.J."/>
            <person name="Harrison R.J."/>
        </authorList>
    </citation>
    <scope>NUCLEOTIDE SEQUENCE</scope>
    <source>
        <strain evidence="3">4032</strain>
    </source>
</reference>
<protein>
    <submittedName>
        <fullName evidence="3">Uncharacterized protein</fullName>
    </submittedName>
</protein>
<keyword evidence="2" id="KW-0812">Transmembrane</keyword>
<keyword evidence="2" id="KW-1133">Transmembrane helix</keyword>
<dbReference type="EMBL" id="RCMI01000153">
    <property type="protein sequence ID" value="KAG2929825.1"/>
    <property type="molecule type" value="Genomic_DNA"/>
</dbReference>
<keyword evidence="2" id="KW-0472">Membrane</keyword>
<feature type="transmembrane region" description="Helical" evidence="2">
    <location>
        <begin position="118"/>
        <end position="138"/>
    </location>
</feature>
<dbReference type="AlphaFoldDB" id="A0A8T1CRJ5"/>
<feature type="transmembrane region" description="Helical" evidence="2">
    <location>
        <begin position="144"/>
        <end position="164"/>
    </location>
</feature>
<dbReference type="Proteomes" id="UP000774804">
    <property type="component" value="Unassembled WGS sequence"/>
</dbReference>
<evidence type="ECO:0000313" key="3">
    <source>
        <dbReference type="EMBL" id="KAG2929825.1"/>
    </source>
</evidence>
<proteinExistence type="predicted"/>
<organism evidence="3 4">
    <name type="scientific">Phytophthora cactorum</name>
    <dbReference type="NCBI Taxonomy" id="29920"/>
    <lineage>
        <taxon>Eukaryota</taxon>
        <taxon>Sar</taxon>
        <taxon>Stramenopiles</taxon>
        <taxon>Oomycota</taxon>
        <taxon>Peronosporomycetes</taxon>
        <taxon>Peronosporales</taxon>
        <taxon>Peronosporaceae</taxon>
        <taxon>Phytophthora</taxon>
    </lineage>
</organism>
<comment type="caution">
    <text evidence="3">The sequence shown here is derived from an EMBL/GenBank/DDBJ whole genome shotgun (WGS) entry which is preliminary data.</text>
</comment>
<feature type="region of interest" description="Disordered" evidence="1">
    <location>
        <begin position="189"/>
        <end position="250"/>
    </location>
</feature>
<gene>
    <name evidence="3" type="ORF">PC115_g6727</name>
</gene>
<evidence type="ECO:0000256" key="1">
    <source>
        <dbReference type="SAM" id="MobiDB-lite"/>
    </source>
</evidence>
<evidence type="ECO:0000256" key="2">
    <source>
        <dbReference type="SAM" id="Phobius"/>
    </source>
</evidence>
<accession>A0A8T1CRJ5</accession>